<name>A0ACB9YL60_9PEZI</name>
<comment type="caution">
    <text evidence="1">The sequence shown here is derived from an EMBL/GenBank/DDBJ whole genome shotgun (WGS) entry which is preliminary data.</text>
</comment>
<organism evidence="1 2">
    <name type="scientific">Hypoxylon rubiginosum</name>
    <dbReference type="NCBI Taxonomy" id="110542"/>
    <lineage>
        <taxon>Eukaryota</taxon>
        <taxon>Fungi</taxon>
        <taxon>Dikarya</taxon>
        <taxon>Ascomycota</taxon>
        <taxon>Pezizomycotina</taxon>
        <taxon>Sordariomycetes</taxon>
        <taxon>Xylariomycetidae</taxon>
        <taxon>Xylariales</taxon>
        <taxon>Hypoxylaceae</taxon>
        <taxon>Hypoxylon</taxon>
    </lineage>
</organism>
<proteinExistence type="predicted"/>
<protein>
    <submittedName>
        <fullName evidence="1">Uncharacterized protein</fullName>
    </submittedName>
</protein>
<evidence type="ECO:0000313" key="1">
    <source>
        <dbReference type="EMBL" id="KAI4860124.1"/>
    </source>
</evidence>
<evidence type="ECO:0000313" key="2">
    <source>
        <dbReference type="Proteomes" id="UP001497700"/>
    </source>
</evidence>
<sequence>MSIYNARPYHADCLSDDGQEDDDICMWPELPDICDSEEEWETNYKVDPSPTRATTGVEAQTCDNGVAYEREKVDNSDNHTAKASANDSGKLIDGQFEERQIQSALSMAHMNLARMSQLVLKLEYRTGKVTKEGIRQTLDATVAENRSFSPSDDPTHLEEIEEIKLLTQNAWKRMYLIDRHWSRQSYAARDAQGGSPSLQLRSEPSIKAMLKEDMRMNNLACDDTSYFTVADLSNGRRFKDWVVYLRDLCEFSDDPTDETKLVELAWLFLDRALRGPRPLASTNIKDFVAELEDKLTRGIFADALRNPQNQQKDDKQAWKVIKKRWS</sequence>
<dbReference type="EMBL" id="MU393598">
    <property type="protein sequence ID" value="KAI4860124.1"/>
    <property type="molecule type" value="Genomic_DNA"/>
</dbReference>
<keyword evidence="2" id="KW-1185">Reference proteome</keyword>
<gene>
    <name evidence="1" type="ORF">F4820DRAFT_465966</name>
</gene>
<reference evidence="1 2" key="1">
    <citation type="journal article" date="2022" name="New Phytol.">
        <title>Ecological generalism drives hyperdiversity of secondary metabolite gene clusters in xylarialean endophytes.</title>
        <authorList>
            <person name="Franco M.E.E."/>
            <person name="Wisecaver J.H."/>
            <person name="Arnold A.E."/>
            <person name="Ju Y.M."/>
            <person name="Slot J.C."/>
            <person name="Ahrendt S."/>
            <person name="Moore L.P."/>
            <person name="Eastman K.E."/>
            <person name="Scott K."/>
            <person name="Konkel Z."/>
            <person name="Mondo S.J."/>
            <person name="Kuo A."/>
            <person name="Hayes R.D."/>
            <person name="Haridas S."/>
            <person name="Andreopoulos B."/>
            <person name="Riley R."/>
            <person name="LaButti K."/>
            <person name="Pangilinan J."/>
            <person name="Lipzen A."/>
            <person name="Amirebrahimi M."/>
            <person name="Yan J."/>
            <person name="Adam C."/>
            <person name="Keymanesh K."/>
            <person name="Ng V."/>
            <person name="Louie K."/>
            <person name="Northen T."/>
            <person name="Drula E."/>
            <person name="Henrissat B."/>
            <person name="Hsieh H.M."/>
            <person name="Youens-Clark K."/>
            <person name="Lutzoni F."/>
            <person name="Miadlikowska J."/>
            <person name="Eastwood D.C."/>
            <person name="Hamelin R.C."/>
            <person name="Grigoriev I.V."/>
            <person name="U'Ren J.M."/>
        </authorList>
    </citation>
    <scope>NUCLEOTIDE SEQUENCE [LARGE SCALE GENOMIC DNA]</scope>
    <source>
        <strain evidence="1 2">CBS 119005</strain>
    </source>
</reference>
<accession>A0ACB9YL60</accession>
<dbReference type="Proteomes" id="UP001497700">
    <property type="component" value="Unassembled WGS sequence"/>
</dbReference>